<keyword evidence="1" id="KW-0472">Membrane</keyword>
<reference evidence="3 4" key="1">
    <citation type="submission" date="2017-08" db="EMBL/GenBank/DDBJ databases">
        <title>Infants hospitalized years apart are colonized by the same room-sourced microbial strains.</title>
        <authorList>
            <person name="Brooks B."/>
            <person name="Olm M.R."/>
            <person name="Firek B.A."/>
            <person name="Baker R."/>
            <person name="Thomas B.C."/>
            <person name="Morowitz M.J."/>
            <person name="Banfield J.F."/>
        </authorList>
    </citation>
    <scope>NUCLEOTIDE SEQUENCE [LARGE SCALE GENOMIC DNA]</scope>
    <source>
        <strain evidence="3">S2_003_000_R2_11</strain>
    </source>
</reference>
<keyword evidence="1" id="KW-1133">Transmembrane helix</keyword>
<dbReference type="InterPro" id="IPR012429">
    <property type="entry name" value="HGSNAT_cat"/>
</dbReference>
<evidence type="ECO:0000259" key="2">
    <source>
        <dbReference type="Pfam" id="PF07786"/>
    </source>
</evidence>
<feature type="transmembrane region" description="Helical" evidence="1">
    <location>
        <begin position="78"/>
        <end position="97"/>
    </location>
</feature>
<evidence type="ECO:0000256" key="1">
    <source>
        <dbReference type="SAM" id="Phobius"/>
    </source>
</evidence>
<comment type="caution">
    <text evidence="3">The sequence shown here is derived from an EMBL/GenBank/DDBJ whole genome shotgun (WGS) entry which is preliminary data.</text>
</comment>
<evidence type="ECO:0000313" key="3">
    <source>
        <dbReference type="EMBL" id="PZQ99562.1"/>
    </source>
</evidence>
<feature type="domain" description="Heparan-alpha-glucosaminide N-acetyltransferase catalytic" evidence="2">
    <location>
        <begin position="5"/>
        <end position="224"/>
    </location>
</feature>
<proteinExistence type="predicted"/>
<feature type="transmembrane region" description="Helical" evidence="1">
    <location>
        <begin position="216"/>
        <end position="238"/>
    </location>
</feature>
<accession>A0A2W5SFB3</accession>
<dbReference type="Pfam" id="PF07786">
    <property type="entry name" value="HGSNAT_cat"/>
    <property type="match status" value="1"/>
</dbReference>
<protein>
    <recommendedName>
        <fullName evidence="2">Heparan-alpha-glucosaminide N-acetyltransferase catalytic domain-containing protein</fullName>
    </recommendedName>
</protein>
<feature type="transmembrane region" description="Helical" evidence="1">
    <location>
        <begin position="45"/>
        <end position="66"/>
    </location>
</feature>
<dbReference type="AlphaFoldDB" id="A0A2W5SFB3"/>
<organism evidence="3 4">
    <name type="scientific">Cereibacter sphaeroides</name>
    <name type="common">Rhodobacter sphaeroides</name>
    <dbReference type="NCBI Taxonomy" id="1063"/>
    <lineage>
        <taxon>Bacteria</taxon>
        <taxon>Pseudomonadati</taxon>
        <taxon>Pseudomonadota</taxon>
        <taxon>Alphaproteobacteria</taxon>
        <taxon>Rhodobacterales</taxon>
        <taxon>Paracoccaceae</taxon>
        <taxon>Cereibacter</taxon>
    </lineage>
</organism>
<name>A0A2W5SFB3_CERSP</name>
<evidence type="ECO:0000313" key="4">
    <source>
        <dbReference type="Proteomes" id="UP000248975"/>
    </source>
</evidence>
<keyword evidence="1" id="KW-0812">Transmembrane</keyword>
<feature type="transmembrane region" description="Helical" evidence="1">
    <location>
        <begin position="7"/>
        <end position="25"/>
    </location>
</feature>
<sequence length="239" mass="26082">MKDLRIPAIDLARTAALGGMVVFHFTRDLEMFGIAAPGTTSSGGWWLLARLVAGGFIFLSGISLVLAQQSGFRARAYLRRLAMVIAAALLVSLATYLAVPEYFIYFGILHSIAFASVVALPFVWLPAWTSAAAAAMVWYVSATYDRAIFDSTWAAFTGLSRATPPSLDFLPVFPWLAPFLLGISLARAVDLRRWLGGPDLRSGWIIALGWPGRHSLAIYLIHQPVLVALIWAATQAIFR</sequence>
<dbReference type="Proteomes" id="UP000248975">
    <property type="component" value="Unassembled WGS sequence"/>
</dbReference>
<dbReference type="EMBL" id="QFQS01000001">
    <property type="protein sequence ID" value="PZQ99562.1"/>
    <property type="molecule type" value="Genomic_DNA"/>
</dbReference>
<gene>
    <name evidence="3" type="ORF">DI533_02515</name>
</gene>